<protein>
    <submittedName>
        <fullName evidence="1">Uncharacterized protein</fullName>
    </submittedName>
</protein>
<organism evidence="1 2">
    <name type="scientific">Varunaivibrio sulfuroxidans</name>
    <dbReference type="NCBI Taxonomy" id="1773489"/>
    <lineage>
        <taxon>Bacteria</taxon>
        <taxon>Pseudomonadati</taxon>
        <taxon>Pseudomonadota</taxon>
        <taxon>Alphaproteobacteria</taxon>
        <taxon>Rhodospirillales</taxon>
        <taxon>Magnetovibrionaceae</taxon>
        <taxon>Varunaivibrio</taxon>
    </lineage>
</organism>
<sequence length="90" mass="10525">MPHISLIKVLTKGNVLKPDPTHNWRELGSHVIYDQVCEIEKSDWVSELKTAAEPDMRHDWVMRHFMIYIDSFGCLEVIAESVFLEDVDRI</sequence>
<name>A0A4R3J8T6_9PROT</name>
<accession>A0A4R3J8T6</accession>
<reference evidence="1 2" key="1">
    <citation type="submission" date="2019-03" db="EMBL/GenBank/DDBJ databases">
        <title>Genomic Encyclopedia of Type Strains, Phase IV (KMG-IV): sequencing the most valuable type-strain genomes for metagenomic binning, comparative biology and taxonomic classification.</title>
        <authorList>
            <person name="Goeker M."/>
        </authorList>
    </citation>
    <scope>NUCLEOTIDE SEQUENCE [LARGE SCALE GENOMIC DNA]</scope>
    <source>
        <strain evidence="1 2">DSM 101688</strain>
    </source>
</reference>
<evidence type="ECO:0000313" key="1">
    <source>
        <dbReference type="EMBL" id="TCS61795.1"/>
    </source>
</evidence>
<proteinExistence type="predicted"/>
<evidence type="ECO:0000313" key="2">
    <source>
        <dbReference type="Proteomes" id="UP000295304"/>
    </source>
</evidence>
<dbReference type="AlphaFoldDB" id="A0A4R3J8T6"/>
<dbReference type="RefSeq" id="WP_207893179.1">
    <property type="nucleotide sequence ID" value="NZ_SLZW01000007.1"/>
</dbReference>
<dbReference type="EMBL" id="SLZW01000007">
    <property type="protein sequence ID" value="TCS61795.1"/>
    <property type="molecule type" value="Genomic_DNA"/>
</dbReference>
<keyword evidence="2" id="KW-1185">Reference proteome</keyword>
<gene>
    <name evidence="1" type="ORF">EDD55_107204</name>
</gene>
<dbReference type="Proteomes" id="UP000295304">
    <property type="component" value="Unassembled WGS sequence"/>
</dbReference>
<comment type="caution">
    <text evidence="1">The sequence shown here is derived from an EMBL/GenBank/DDBJ whole genome shotgun (WGS) entry which is preliminary data.</text>
</comment>